<keyword evidence="3" id="KW-0904">Protein phosphatase</keyword>
<gene>
    <name evidence="6" type="ORF">IAB00_01660</name>
</gene>
<dbReference type="PRINTS" id="PR00719">
    <property type="entry name" value="LMWPTPASE"/>
</dbReference>
<evidence type="ECO:0000313" key="7">
    <source>
        <dbReference type="Proteomes" id="UP000824124"/>
    </source>
</evidence>
<sequence length="147" mass="15573">MERLLFVCTGNTCRSPMAEAMCRAKLPDIEVLSAGVNATNGLPASIGAIDAMDARGLNIDHHRSRALSSYLLADADLVLCMSKSHRDIILSALPEMADKVFTLAEYVGEDAEIADPFGGDSAEYNACADQIEALLDKLAAKLTGLSA</sequence>
<evidence type="ECO:0000256" key="1">
    <source>
        <dbReference type="ARBA" id="ARBA00011063"/>
    </source>
</evidence>
<dbReference type="PANTHER" id="PTHR11717">
    <property type="entry name" value="LOW MOLECULAR WEIGHT PROTEIN TYROSINE PHOSPHATASE"/>
    <property type="match status" value="1"/>
</dbReference>
<evidence type="ECO:0000313" key="6">
    <source>
        <dbReference type="EMBL" id="HIU09952.1"/>
    </source>
</evidence>
<evidence type="ECO:0000259" key="5">
    <source>
        <dbReference type="SMART" id="SM00226"/>
    </source>
</evidence>
<feature type="domain" description="Phosphotyrosine protein phosphatase I" evidence="5">
    <location>
        <begin position="2"/>
        <end position="141"/>
    </location>
</feature>
<protein>
    <submittedName>
        <fullName evidence="6">Low molecular weight protein arginine phosphatase</fullName>
    </submittedName>
</protein>
<reference evidence="6" key="2">
    <citation type="journal article" date="2021" name="PeerJ">
        <title>Extensive microbial diversity within the chicken gut microbiome revealed by metagenomics and culture.</title>
        <authorList>
            <person name="Gilroy R."/>
            <person name="Ravi A."/>
            <person name="Getino M."/>
            <person name="Pursley I."/>
            <person name="Horton D.L."/>
            <person name="Alikhan N.F."/>
            <person name="Baker D."/>
            <person name="Gharbi K."/>
            <person name="Hall N."/>
            <person name="Watson M."/>
            <person name="Adriaenssens E.M."/>
            <person name="Foster-Nyarko E."/>
            <person name="Jarju S."/>
            <person name="Secka A."/>
            <person name="Antonio M."/>
            <person name="Oren A."/>
            <person name="Chaudhuri R.R."/>
            <person name="La Ragione R."/>
            <person name="Hildebrand F."/>
            <person name="Pallen M.J."/>
        </authorList>
    </citation>
    <scope>NUCLEOTIDE SEQUENCE</scope>
    <source>
        <strain evidence="6">2830</strain>
    </source>
</reference>
<evidence type="ECO:0000256" key="3">
    <source>
        <dbReference type="ARBA" id="ARBA00022912"/>
    </source>
</evidence>
<comment type="similarity">
    <text evidence="1">Belongs to the low molecular weight phosphotyrosine protein phosphatase family.</text>
</comment>
<dbReference type="Gene3D" id="3.40.50.2300">
    <property type="match status" value="1"/>
</dbReference>
<feature type="active site" description="Proton donor" evidence="4">
    <location>
        <position position="115"/>
    </location>
</feature>
<dbReference type="SUPFAM" id="SSF52788">
    <property type="entry name" value="Phosphotyrosine protein phosphatases I"/>
    <property type="match status" value="1"/>
</dbReference>
<feature type="active site" evidence="4">
    <location>
        <position position="14"/>
    </location>
</feature>
<dbReference type="Pfam" id="PF01451">
    <property type="entry name" value="LMWPc"/>
    <property type="match status" value="1"/>
</dbReference>
<name>A0A9D1HJ45_9FIRM</name>
<dbReference type="CDD" id="cd16344">
    <property type="entry name" value="LMWPAP"/>
    <property type="match status" value="1"/>
</dbReference>
<dbReference type="GO" id="GO:0004725">
    <property type="term" value="F:protein tyrosine phosphatase activity"/>
    <property type="evidence" value="ECO:0007669"/>
    <property type="project" value="InterPro"/>
</dbReference>
<dbReference type="InterPro" id="IPR050438">
    <property type="entry name" value="LMW_PTPase"/>
</dbReference>
<dbReference type="PANTHER" id="PTHR11717:SF31">
    <property type="entry name" value="LOW MOLECULAR WEIGHT PROTEIN-TYROSINE-PHOSPHATASE ETP-RELATED"/>
    <property type="match status" value="1"/>
</dbReference>
<dbReference type="InterPro" id="IPR023485">
    <property type="entry name" value="Ptyr_pPase"/>
</dbReference>
<dbReference type="InterPro" id="IPR036196">
    <property type="entry name" value="Ptyr_pPase_sf"/>
</dbReference>
<dbReference type="InterPro" id="IPR017867">
    <property type="entry name" value="Tyr_phospatase_low_mol_wt"/>
</dbReference>
<comment type="caution">
    <text evidence="6">The sequence shown here is derived from an EMBL/GenBank/DDBJ whole genome shotgun (WGS) entry which is preliminary data.</text>
</comment>
<dbReference type="EMBL" id="DVMH01000011">
    <property type="protein sequence ID" value="HIU09952.1"/>
    <property type="molecule type" value="Genomic_DNA"/>
</dbReference>
<proteinExistence type="inferred from homology"/>
<dbReference type="Proteomes" id="UP000824124">
    <property type="component" value="Unassembled WGS sequence"/>
</dbReference>
<dbReference type="SMART" id="SM00226">
    <property type="entry name" value="LMWPc"/>
    <property type="match status" value="1"/>
</dbReference>
<organism evidence="6 7">
    <name type="scientific">Candidatus Avidehalobacter gallistercoris</name>
    <dbReference type="NCBI Taxonomy" id="2840694"/>
    <lineage>
        <taxon>Bacteria</taxon>
        <taxon>Bacillati</taxon>
        <taxon>Bacillota</taxon>
        <taxon>Clostridia</taxon>
        <taxon>Eubacteriales</taxon>
        <taxon>Peptococcaceae</taxon>
        <taxon>Peptococcaceae incertae sedis</taxon>
        <taxon>Candidatus Avidehalobacter</taxon>
    </lineage>
</organism>
<evidence type="ECO:0000256" key="2">
    <source>
        <dbReference type="ARBA" id="ARBA00022801"/>
    </source>
</evidence>
<keyword evidence="2" id="KW-0378">Hydrolase</keyword>
<evidence type="ECO:0000256" key="4">
    <source>
        <dbReference type="PIRSR" id="PIRSR617867-1"/>
    </source>
</evidence>
<dbReference type="AlphaFoldDB" id="A0A9D1HJ45"/>
<accession>A0A9D1HJ45</accession>
<feature type="active site" description="Nucleophile" evidence="4">
    <location>
        <position position="8"/>
    </location>
</feature>
<reference evidence="6" key="1">
    <citation type="submission" date="2020-10" db="EMBL/GenBank/DDBJ databases">
        <authorList>
            <person name="Gilroy R."/>
        </authorList>
    </citation>
    <scope>NUCLEOTIDE SEQUENCE</scope>
    <source>
        <strain evidence="6">2830</strain>
    </source>
</reference>